<comment type="catalytic activity">
    <reaction evidence="1">
        <text>2 a phenolic donor + H2O2 = 2 a phenolic radical donor + 2 H2O</text>
        <dbReference type="Rhea" id="RHEA:56136"/>
        <dbReference type="ChEBI" id="CHEBI:15377"/>
        <dbReference type="ChEBI" id="CHEBI:16240"/>
        <dbReference type="ChEBI" id="CHEBI:139520"/>
        <dbReference type="ChEBI" id="CHEBI:139521"/>
        <dbReference type="EC" id="1.11.1.7"/>
    </reaction>
</comment>
<dbReference type="PANTHER" id="PTHR31517">
    <property type="match status" value="1"/>
</dbReference>
<comment type="caution">
    <text evidence="15">The sequence shown here is derived from an EMBL/GenBank/DDBJ whole genome shotgun (WGS) entry which is preliminary data.</text>
</comment>
<comment type="similarity">
    <text evidence="13">Belongs to the peroxidase family.</text>
</comment>
<dbReference type="FunFam" id="1.10.420.10:FF:000007">
    <property type="entry name" value="Peroxidase"/>
    <property type="match status" value="1"/>
</dbReference>
<dbReference type="InterPro" id="IPR010255">
    <property type="entry name" value="Haem_peroxidase_sf"/>
</dbReference>
<dbReference type="PRINTS" id="PR00461">
    <property type="entry name" value="PLPEROXIDASE"/>
</dbReference>
<dbReference type="GO" id="GO:0006979">
    <property type="term" value="P:response to oxidative stress"/>
    <property type="evidence" value="ECO:0007669"/>
    <property type="project" value="InterPro"/>
</dbReference>
<dbReference type="GO" id="GO:0046872">
    <property type="term" value="F:metal ion binding"/>
    <property type="evidence" value="ECO:0007669"/>
    <property type="project" value="UniProtKB-KW"/>
</dbReference>
<protein>
    <recommendedName>
        <fullName evidence="2">peroxidase</fullName>
        <ecNumber evidence="2">1.11.1.7</ecNumber>
    </recommendedName>
</protein>
<evidence type="ECO:0000256" key="11">
    <source>
        <dbReference type="PIRSR" id="PIRSR600823-3"/>
    </source>
</evidence>
<dbReference type="AlphaFoldDB" id="A0A2G2YMG4"/>
<organism evidence="15 16">
    <name type="scientific">Capsicum annuum</name>
    <name type="common">Capsicum pepper</name>
    <dbReference type="NCBI Taxonomy" id="4072"/>
    <lineage>
        <taxon>Eukaryota</taxon>
        <taxon>Viridiplantae</taxon>
        <taxon>Streptophyta</taxon>
        <taxon>Embryophyta</taxon>
        <taxon>Tracheophyta</taxon>
        <taxon>Spermatophyta</taxon>
        <taxon>Magnoliopsida</taxon>
        <taxon>eudicotyledons</taxon>
        <taxon>Gunneridae</taxon>
        <taxon>Pentapetalae</taxon>
        <taxon>asterids</taxon>
        <taxon>lamiids</taxon>
        <taxon>Solanales</taxon>
        <taxon>Solanaceae</taxon>
        <taxon>Solanoideae</taxon>
        <taxon>Capsiceae</taxon>
        <taxon>Capsicum</taxon>
    </lineage>
</organism>
<dbReference type="Gene3D" id="1.10.420.10">
    <property type="entry name" value="Peroxidase, domain 2"/>
    <property type="match status" value="1"/>
</dbReference>
<proteinExistence type="inferred from homology"/>
<keyword evidence="3 15" id="KW-0575">Peroxidase</keyword>
<comment type="cofactor">
    <cofactor evidence="11">
        <name>Ca(2+)</name>
        <dbReference type="ChEBI" id="CHEBI:29108"/>
    </cofactor>
    <text evidence="11">Binds 2 calcium ions per subunit.</text>
</comment>
<evidence type="ECO:0000256" key="6">
    <source>
        <dbReference type="ARBA" id="ARBA00022729"/>
    </source>
</evidence>
<dbReference type="InterPro" id="IPR002016">
    <property type="entry name" value="Haem_peroxidase"/>
</dbReference>
<dbReference type="STRING" id="4072.A0A2G2YMG4"/>
<evidence type="ECO:0000313" key="15">
    <source>
        <dbReference type="EMBL" id="PHT70926.1"/>
    </source>
</evidence>
<evidence type="ECO:0000256" key="4">
    <source>
        <dbReference type="ARBA" id="ARBA00022617"/>
    </source>
</evidence>
<sequence>MRNFKYIETIKQALENECPNTVSCADIVLSARDGVVMLGGPHIEMKTGRRGESKESYLAEVDNFIPNHNDSMSLVLSRFKTIGVDAQGTVALLGAHSVGRVHCVNIIHRLYPTVDPTLDPDYATYLKTRCPSPQPSPNVTEFARNDRETPMVWDNLYYKKGLLSVDQQLVSDPITYPFVEKFAASNSYFHAQFGKALIILSENNPLIGDEGEIRKRILDLHASPNNLHFDVEPSPLKGVLIDYNSILRDYSHQGIVYQSKVETNSNMQQLS</sequence>
<comment type="cofactor">
    <cofactor evidence="11">
        <name>heme b</name>
        <dbReference type="ChEBI" id="CHEBI:60344"/>
    </cofactor>
    <text evidence="11">Binds 1 heme b (iron(II)-protoporphyrin IX) group per subunit.</text>
</comment>
<keyword evidence="11" id="KW-0106">Calcium</keyword>
<feature type="binding site" evidence="10">
    <location>
        <position position="66"/>
    </location>
    <ligand>
        <name>substrate</name>
    </ligand>
</feature>
<evidence type="ECO:0000256" key="1">
    <source>
        <dbReference type="ARBA" id="ARBA00000189"/>
    </source>
</evidence>
<gene>
    <name evidence="15" type="ORF">T459_26030</name>
</gene>
<dbReference type="GO" id="GO:0140825">
    <property type="term" value="F:lactoperoxidase activity"/>
    <property type="evidence" value="ECO:0007669"/>
    <property type="project" value="UniProtKB-EC"/>
</dbReference>
<keyword evidence="9 12" id="KW-1015">Disulfide bond</keyword>
<evidence type="ECO:0000256" key="8">
    <source>
        <dbReference type="ARBA" id="ARBA00023004"/>
    </source>
</evidence>
<feature type="domain" description="Plant heme peroxidase family profile" evidence="14">
    <location>
        <begin position="1"/>
        <end position="216"/>
    </location>
</feature>
<evidence type="ECO:0000256" key="13">
    <source>
        <dbReference type="RuleBase" id="RU004241"/>
    </source>
</evidence>
<dbReference type="EC" id="1.11.1.7" evidence="2"/>
<keyword evidence="16" id="KW-1185">Reference proteome</keyword>
<reference evidence="15 16" key="2">
    <citation type="journal article" date="2017" name="Genome Biol.">
        <title>New reference genome sequences of hot pepper reveal the massive evolution of plant disease-resistance genes by retroduplication.</title>
        <authorList>
            <person name="Kim S."/>
            <person name="Park J."/>
            <person name="Yeom S.I."/>
            <person name="Kim Y.M."/>
            <person name="Seo E."/>
            <person name="Kim K.T."/>
            <person name="Kim M.S."/>
            <person name="Lee J.M."/>
            <person name="Cheong K."/>
            <person name="Shin H.S."/>
            <person name="Kim S.B."/>
            <person name="Han K."/>
            <person name="Lee J."/>
            <person name="Park M."/>
            <person name="Lee H.A."/>
            <person name="Lee H.Y."/>
            <person name="Lee Y."/>
            <person name="Oh S."/>
            <person name="Lee J.H."/>
            <person name="Choi E."/>
            <person name="Choi E."/>
            <person name="Lee S.E."/>
            <person name="Jeon J."/>
            <person name="Kim H."/>
            <person name="Choi G."/>
            <person name="Song H."/>
            <person name="Lee J."/>
            <person name="Lee S.C."/>
            <person name="Kwon J.K."/>
            <person name="Lee H.Y."/>
            <person name="Koo N."/>
            <person name="Hong Y."/>
            <person name="Kim R.W."/>
            <person name="Kang W.H."/>
            <person name="Huh J.H."/>
            <person name="Kang B.C."/>
            <person name="Yang T.J."/>
            <person name="Lee Y.H."/>
            <person name="Bennetzen J.L."/>
            <person name="Choi D."/>
        </authorList>
    </citation>
    <scope>NUCLEOTIDE SEQUENCE [LARGE SCALE GENOMIC DNA]</scope>
    <source>
        <strain evidence="16">cv. CM334</strain>
    </source>
</reference>
<evidence type="ECO:0000256" key="10">
    <source>
        <dbReference type="PIRSR" id="PIRSR600823-2"/>
    </source>
</evidence>
<dbReference type="PRINTS" id="PR00458">
    <property type="entry name" value="PEROXIDASE"/>
</dbReference>
<keyword evidence="7" id="KW-0560">Oxidoreductase</keyword>
<dbReference type="GO" id="GO:0009505">
    <property type="term" value="C:plant-type cell wall"/>
    <property type="evidence" value="ECO:0000318"/>
    <property type="project" value="GO_Central"/>
</dbReference>
<dbReference type="PANTHER" id="PTHR31517:SF80">
    <property type="entry name" value="PEROXIDASE"/>
    <property type="match status" value="1"/>
</dbReference>
<keyword evidence="6" id="KW-0732">Signal</keyword>
<evidence type="ECO:0000256" key="9">
    <source>
        <dbReference type="ARBA" id="ARBA00023157"/>
    </source>
</evidence>
<feature type="binding site" evidence="11">
    <location>
        <position position="149"/>
    </location>
    <ligand>
        <name>Ca(2+)</name>
        <dbReference type="ChEBI" id="CHEBI:29108"/>
        <label>2</label>
    </ligand>
</feature>
<name>A0A2G2YMG4_CAPAN</name>
<dbReference type="Proteomes" id="UP000222542">
    <property type="component" value="Unassembled WGS sequence"/>
</dbReference>
<dbReference type="EMBL" id="AYRZ02000010">
    <property type="protein sequence ID" value="PHT70926.1"/>
    <property type="molecule type" value="Genomic_DNA"/>
</dbReference>
<dbReference type="GO" id="GO:0004601">
    <property type="term" value="F:peroxidase activity"/>
    <property type="evidence" value="ECO:0000318"/>
    <property type="project" value="GO_Central"/>
</dbReference>
<keyword evidence="5 11" id="KW-0479">Metal-binding</keyword>
<dbReference type="Gramene" id="PHT70926">
    <property type="protein sequence ID" value="PHT70926"/>
    <property type="gene ID" value="T459_26030"/>
</dbReference>
<accession>A0A2G2YMG4</accession>
<dbReference type="InterPro" id="IPR000823">
    <property type="entry name" value="Peroxidase_pln"/>
</dbReference>
<feature type="binding site" evidence="11">
    <location>
        <position position="146"/>
    </location>
    <ligand>
        <name>Ca(2+)</name>
        <dbReference type="ChEBI" id="CHEBI:29108"/>
        <label>2</label>
    </ligand>
</feature>
<dbReference type="Pfam" id="PF00141">
    <property type="entry name" value="peroxidase"/>
    <property type="match status" value="1"/>
</dbReference>
<dbReference type="Gene3D" id="1.10.520.10">
    <property type="match status" value="1"/>
</dbReference>
<dbReference type="GO" id="GO:0020037">
    <property type="term" value="F:heme binding"/>
    <property type="evidence" value="ECO:0007669"/>
    <property type="project" value="InterPro"/>
</dbReference>
<evidence type="ECO:0000313" key="16">
    <source>
        <dbReference type="Proteomes" id="UP000222542"/>
    </source>
</evidence>
<feature type="disulfide bond" evidence="12">
    <location>
        <begin position="103"/>
        <end position="130"/>
    </location>
</feature>
<evidence type="ECO:0000256" key="5">
    <source>
        <dbReference type="ARBA" id="ARBA00022723"/>
    </source>
</evidence>
<dbReference type="PROSITE" id="PS50873">
    <property type="entry name" value="PEROXIDASE_4"/>
    <property type="match status" value="1"/>
</dbReference>
<dbReference type="SUPFAM" id="SSF48113">
    <property type="entry name" value="Heme-dependent peroxidases"/>
    <property type="match status" value="1"/>
</dbReference>
<dbReference type="OMA" id="ITIMSEH"/>
<feature type="binding site" evidence="11">
    <location>
        <position position="154"/>
    </location>
    <ligand>
        <name>Ca(2+)</name>
        <dbReference type="ChEBI" id="CHEBI:29108"/>
        <label>2</label>
    </ligand>
</feature>
<evidence type="ECO:0000256" key="7">
    <source>
        <dbReference type="ARBA" id="ARBA00023002"/>
    </source>
</evidence>
<evidence type="ECO:0000256" key="3">
    <source>
        <dbReference type="ARBA" id="ARBA00022559"/>
    </source>
</evidence>
<reference evidence="15 16" key="1">
    <citation type="journal article" date="2014" name="Nat. Genet.">
        <title>Genome sequence of the hot pepper provides insights into the evolution of pungency in Capsicum species.</title>
        <authorList>
            <person name="Kim S."/>
            <person name="Park M."/>
            <person name="Yeom S.I."/>
            <person name="Kim Y.M."/>
            <person name="Lee J.M."/>
            <person name="Lee H.A."/>
            <person name="Seo E."/>
            <person name="Choi J."/>
            <person name="Cheong K."/>
            <person name="Kim K.T."/>
            <person name="Jung K."/>
            <person name="Lee G.W."/>
            <person name="Oh S.K."/>
            <person name="Bae C."/>
            <person name="Kim S.B."/>
            <person name="Lee H.Y."/>
            <person name="Kim S.Y."/>
            <person name="Kim M.S."/>
            <person name="Kang B.C."/>
            <person name="Jo Y.D."/>
            <person name="Yang H.B."/>
            <person name="Jeong H.J."/>
            <person name="Kang W.H."/>
            <person name="Kwon J.K."/>
            <person name="Shin C."/>
            <person name="Lim J.Y."/>
            <person name="Park J.H."/>
            <person name="Huh J.H."/>
            <person name="Kim J.S."/>
            <person name="Kim B.D."/>
            <person name="Cohen O."/>
            <person name="Paran I."/>
            <person name="Suh M.C."/>
            <person name="Lee S.B."/>
            <person name="Kim Y.K."/>
            <person name="Shin Y."/>
            <person name="Noh S.J."/>
            <person name="Park J."/>
            <person name="Seo Y.S."/>
            <person name="Kwon S.Y."/>
            <person name="Kim H.A."/>
            <person name="Park J.M."/>
            <person name="Kim H.J."/>
            <person name="Choi S.B."/>
            <person name="Bosland P.W."/>
            <person name="Reeves G."/>
            <person name="Jo S.H."/>
            <person name="Lee B.W."/>
            <person name="Cho H.T."/>
            <person name="Choi H.S."/>
            <person name="Lee M.S."/>
            <person name="Yu Y."/>
            <person name="Do Choi Y."/>
            <person name="Park B.S."/>
            <person name="van Deynze A."/>
            <person name="Ashrafi H."/>
            <person name="Hill T."/>
            <person name="Kim W.T."/>
            <person name="Pai H.S."/>
            <person name="Ahn H.K."/>
            <person name="Yeam I."/>
            <person name="Giovannoni J.J."/>
            <person name="Rose J.K."/>
            <person name="Sorensen I."/>
            <person name="Lee S.J."/>
            <person name="Kim R.W."/>
            <person name="Choi I.Y."/>
            <person name="Choi B.S."/>
            <person name="Lim J.S."/>
            <person name="Lee Y.H."/>
            <person name="Choi D."/>
        </authorList>
    </citation>
    <scope>NUCLEOTIDE SEQUENCE [LARGE SCALE GENOMIC DNA]</scope>
    <source>
        <strain evidence="16">cv. CM334</strain>
    </source>
</reference>
<dbReference type="GO" id="GO:0006950">
    <property type="term" value="P:response to stress"/>
    <property type="evidence" value="ECO:0000318"/>
    <property type="project" value="GO_Central"/>
</dbReference>
<keyword evidence="8 11" id="KW-0408">Iron</keyword>
<evidence type="ECO:0000256" key="12">
    <source>
        <dbReference type="PIRSR" id="PIRSR600823-5"/>
    </source>
</evidence>
<evidence type="ECO:0000256" key="2">
    <source>
        <dbReference type="ARBA" id="ARBA00012313"/>
    </source>
</evidence>
<keyword evidence="4" id="KW-0349">Heme</keyword>
<evidence type="ECO:0000259" key="14">
    <source>
        <dbReference type="PROSITE" id="PS50873"/>
    </source>
</evidence>
<feature type="binding site" description="axial binding residue" evidence="11">
    <location>
        <position position="96"/>
    </location>
    <ligand>
        <name>heme b</name>
        <dbReference type="ChEBI" id="CHEBI:60344"/>
    </ligand>
    <ligandPart>
        <name>Fe</name>
        <dbReference type="ChEBI" id="CHEBI:18248"/>
    </ligandPart>
</feature>